<keyword evidence="3" id="KW-0812">Transmembrane</keyword>
<gene>
    <name evidence="5" type="ORF">ACFO5O_07490</name>
</gene>
<comment type="caution">
    <text evidence="5">The sequence shown here is derived from an EMBL/GenBank/DDBJ whole genome shotgun (WGS) entry which is preliminary data.</text>
</comment>
<feature type="transmembrane region" description="Helical" evidence="3">
    <location>
        <begin position="135"/>
        <end position="153"/>
    </location>
</feature>
<evidence type="ECO:0000256" key="2">
    <source>
        <dbReference type="SAM" id="MobiDB-lite"/>
    </source>
</evidence>
<keyword evidence="3" id="KW-0472">Membrane</keyword>
<feature type="coiled-coil region" evidence="1">
    <location>
        <begin position="76"/>
        <end position="117"/>
    </location>
</feature>
<dbReference type="EMBL" id="JBHSGP010000012">
    <property type="protein sequence ID" value="MFC4722159.1"/>
    <property type="molecule type" value="Genomic_DNA"/>
</dbReference>
<organism evidence="5 6">
    <name type="scientific">Geojedonia litorea</name>
    <dbReference type="NCBI Taxonomy" id="1268269"/>
    <lineage>
        <taxon>Bacteria</taxon>
        <taxon>Pseudomonadati</taxon>
        <taxon>Bacteroidota</taxon>
        <taxon>Flavobacteriia</taxon>
        <taxon>Flavobacteriales</taxon>
        <taxon>Flavobacteriaceae</taxon>
        <taxon>Geojedonia</taxon>
    </lineage>
</organism>
<sequence>MKIIKTVFLTSLTLVLSASINAQDNTDQDEEKLSLNEGTIDNQFEYVIQRSNNYQDYKVVKKNWLYALKAHTIDSLNAVKNELTETQNTVNTQASEINQLKTNLANTKTSLDNTIKEKDSMALFGMQMSKGGYNGLMWTIIAGLLALLLFFIFKFKNSNAITSQAKKALAETEEEYEEHRRTALEREQKVRRQLQDEINKQKKS</sequence>
<evidence type="ECO:0000256" key="1">
    <source>
        <dbReference type="SAM" id="Coils"/>
    </source>
</evidence>
<evidence type="ECO:0000256" key="3">
    <source>
        <dbReference type="SAM" id="Phobius"/>
    </source>
</evidence>
<evidence type="ECO:0000256" key="4">
    <source>
        <dbReference type="SAM" id="SignalP"/>
    </source>
</evidence>
<feature type="chain" id="PRO_5046359941" evidence="4">
    <location>
        <begin position="23"/>
        <end position="204"/>
    </location>
</feature>
<keyword evidence="1" id="KW-0175">Coiled coil</keyword>
<reference evidence="6" key="1">
    <citation type="journal article" date="2019" name="Int. J. Syst. Evol. Microbiol.">
        <title>The Global Catalogue of Microorganisms (GCM) 10K type strain sequencing project: providing services to taxonomists for standard genome sequencing and annotation.</title>
        <authorList>
            <consortium name="The Broad Institute Genomics Platform"/>
            <consortium name="The Broad Institute Genome Sequencing Center for Infectious Disease"/>
            <person name="Wu L."/>
            <person name="Ma J."/>
        </authorList>
    </citation>
    <scope>NUCLEOTIDE SEQUENCE [LARGE SCALE GENOMIC DNA]</scope>
    <source>
        <strain evidence="6">CCUG 63682</strain>
    </source>
</reference>
<keyword evidence="6" id="KW-1185">Reference proteome</keyword>
<protein>
    <submittedName>
        <fullName evidence="5">tRNA (Guanine-N1)-methyltransferase</fullName>
    </submittedName>
</protein>
<feature type="region of interest" description="Disordered" evidence="2">
    <location>
        <begin position="180"/>
        <end position="204"/>
    </location>
</feature>
<dbReference type="Proteomes" id="UP001595953">
    <property type="component" value="Unassembled WGS sequence"/>
</dbReference>
<name>A0ABV9N3T7_9FLAO</name>
<accession>A0ABV9N3T7</accession>
<evidence type="ECO:0000313" key="5">
    <source>
        <dbReference type="EMBL" id="MFC4722159.1"/>
    </source>
</evidence>
<proteinExistence type="predicted"/>
<keyword evidence="3" id="KW-1133">Transmembrane helix</keyword>
<dbReference type="RefSeq" id="WP_387962442.1">
    <property type="nucleotide sequence ID" value="NZ_JBHSGP010000012.1"/>
</dbReference>
<feature type="signal peptide" evidence="4">
    <location>
        <begin position="1"/>
        <end position="22"/>
    </location>
</feature>
<evidence type="ECO:0000313" key="6">
    <source>
        <dbReference type="Proteomes" id="UP001595953"/>
    </source>
</evidence>
<keyword evidence="4" id="KW-0732">Signal</keyword>